<evidence type="ECO:0000313" key="1">
    <source>
        <dbReference type="EMBL" id="KAJ6853833.1"/>
    </source>
</evidence>
<dbReference type="AlphaFoldDB" id="A0AAX6ILI6"/>
<dbReference type="Proteomes" id="UP001140949">
    <property type="component" value="Unassembled WGS sequence"/>
</dbReference>
<reference evidence="1" key="2">
    <citation type="submission" date="2023-04" db="EMBL/GenBank/DDBJ databases">
        <authorList>
            <person name="Bruccoleri R.E."/>
            <person name="Oakeley E.J."/>
            <person name="Faust A.-M."/>
            <person name="Dessus-Babus S."/>
            <person name="Altorfer M."/>
            <person name="Burckhardt D."/>
            <person name="Oertli M."/>
            <person name="Naumann U."/>
            <person name="Petersen F."/>
            <person name="Wong J."/>
        </authorList>
    </citation>
    <scope>NUCLEOTIDE SEQUENCE</scope>
    <source>
        <strain evidence="1">GSM-AAB239-AS_SAM_17_03QT</strain>
        <tissue evidence="1">Leaf</tissue>
    </source>
</reference>
<name>A0AAX6ILI6_IRIPA</name>
<organism evidence="1 2">
    <name type="scientific">Iris pallida</name>
    <name type="common">Sweet iris</name>
    <dbReference type="NCBI Taxonomy" id="29817"/>
    <lineage>
        <taxon>Eukaryota</taxon>
        <taxon>Viridiplantae</taxon>
        <taxon>Streptophyta</taxon>
        <taxon>Embryophyta</taxon>
        <taxon>Tracheophyta</taxon>
        <taxon>Spermatophyta</taxon>
        <taxon>Magnoliopsida</taxon>
        <taxon>Liliopsida</taxon>
        <taxon>Asparagales</taxon>
        <taxon>Iridaceae</taxon>
        <taxon>Iridoideae</taxon>
        <taxon>Irideae</taxon>
        <taxon>Iris</taxon>
    </lineage>
</organism>
<keyword evidence="2" id="KW-1185">Reference proteome</keyword>
<comment type="caution">
    <text evidence="1">The sequence shown here is derived from an EMBL/GenBank/DDBJ whole genome shotgun (WGS) entry which is preliminary data.</text>
</comment>
<gene>
    <name evidence="1" type="ORF">M6B38_113090</name>
</gene>
<reference evidence="1" key="1">
    <citation type="journal article" date="2023" name="GigaByte">
        <title>Genome assembly of the bearded iris, Iris pallida Lam.</title>
        <authorList>
            <person name="Bruccoleri R.E."/>
            <person name="Oakeley E.J."/>
            <person name="Faust A.M.E."/>
            <person name="Altorfer M."/>
            <person name="Dessus-Babus S."/>
            <person name="Burckhardt D."/>
            <person name="Oertli M."/>
            <person name="Naumann U."/>
            <person name="Petersen F."/>
            <person name="Wong J."/>
        </authorList>
    </citation>
    <scope>NUCLEOTIDE SEQUENCE</scope>
    <source>
        <strain evidence="1">GSM-AAB239-AS_SAM_17_03QT</strain>
    </source>
</reference>
<sequence>MFFFFFFCCCISDVFFFLFLLLCGVQVVDHGINGETQVIGR</sequence>
<accession>A0AAX6ILI6</accession>
<dbReference type="EMBL" id="JANAVB010000397">
    <property type="protein sequence ID" value="KAJ6853833.1"/>
    <property type="molecule type" value="Genomic_DNA"/>
</dbReference>
<protein>
    <submittedName>
        <fullName evidence="1">Uncharacterized protein</fullName>
    </submittedName>
</protein>
<proteinExistence type="predicted"/>
<evidence type="ECO:0000313" key="2">
    <source>
        <dbReference type="Proteomes" id="UP001140949"/>
    </source>
</evidence>